<name>A0ABS8W2A6_DATST</name>
<keyword evidence="3" id="KW-1185">Reference proteome</keyword>
<dbReference type="EMBL" id="JACEIK010006700">
    <property type="protein sequence ID" value="MCE2056174.1"/>
    <property type="molecule type" value="Genomic_DNA"/>
</dbReference>
<protein>
    <submittedName>
        <fullName evidence="2">Uncharacterized protein</fullName>
    </submittedName>
</protein>
<feature type="non-terminal residue" evidence="2">
    <location>
        <position position="1"/>
    </location>
</feature>
<gene>
    <name evidence="2" type="ORF">HAX54_044181</name>
</gene>
<evidence type="ECO:0000256" key="1">
    <source>
        <dbReference type="SAM" id="MobiDB-lite"/>
    </source>
</evidence>
<feature type="compositionally biased region" description="Basic and acidic residues" evidence="1">
    <location>
        <begin position="32"/>
        <end position="42"/>
    </location>
</feature>
<accession>A0ABS8W2A6</accession>
<reference evidence="2 3" key="1">
    <citation type="journal article" date="2021" name="BMC Genomics">
        <title>Datura genome reveals duplications of psychoactive alkaloid biosynthetic genes and high mutation rate following tissue culture.</title>
        <authorList>
            <person name="Rajewski A."/>
            <person name="Carter-House D."/>
            <person name="Stajich J."/>
            <person name="Litt A."/>
        </authorList>
    </citation>
    <scope>NUCLEOTIDE SEQUENCE [LARGE SCALE GENOMIC DNA]</scope>
    <source>
        <strain evidence="2">AR-01</strain>
    </source>
</reference>
<dbReference type="Proteomes" id="UP000823775">
    <property type="component" value="Unassembled WGS sequence"/>
</dbReference>
<organism evidence="2 3">
    <name type="scientific">Datura stramonium</name>
    <name type="common">Jimsonweed</name>
    <name type="synonym">Common thornapple</name>
    <dbReference type="NCBI Taxonomy" id="4076"/>
    <lineage>
        <taxon>Eukaryota</taxon>
        <taxon>Viridiplantae</taxon>
        <taxon>Streptophyta</taxon>
        <taxon>Embryophyta</taxon>
        <taxon>Tracheophyta</taxon>
        <taxon>Spermatophyta</taxon>
        <taxon>Magnoliopsida</taxon>
        <taxon>eudicotyledons</taxon>
        <taxon>Gunneridae</taxon>
        <taxon>Pentapetalae</taxon>
        <taxon>asterids</taxon>
        <taxon>lamiids</taxon>
        <taxon>Solanales</taxon>
        <taxon>Solanaceae</taxon>
        <taxon>Solanoideae</taxon>
        <taxon>Datureae</taxon>
        <taxon>Datura</taxon>
    </lineage>
</organism>
<comment type="caution">
    <text evidence="2">The sequence shown here is derived from an EMBL/GenBank/DDBJ whole genome shotgun (WGS) entry which is preliminary data.</text>
</comment>
<sequence length="87" mass="9884">NSDDQVLVDNSAEKTTPSNERGICLERGRRRTHEMVTGEKGNKKISGAEEDESLKKKRKRSLKDHRWVVVASQQAPFSNALLHLCHM</sequence>
<feature type="region of interest" description="Disordered" evidence="1">
    <location>
        <begin position="1"/>
        <end position="20"/>
    </location>
</feature>
<proteinExistence type="predicted"/>
<feature type="region of interest" description="Disordered" evidence="1">
    <location>
        <begin position="32"/>
        <end position="59"/>
    </location>
</feature>
<evidence type="ECO:0000313" key="2">
    <source>
        <dbReference type="EMBL" id="MCE2056174.1"/>
    </source>
</evidence>
<evidence type="ECO:0000313" key="3">
    <source>
        <dbReference type="Proteomes" id="UP000823775"/>
    </source>
</evidence>